<sequence length="78" mass="8769">MDRPQPDTTWNAGDMGCGELIVKLKLKLRDELGAGDILQLTATDPGAPEDIPAWCRLTRNPLIYQEHPTYYIQAKEQS</sequence>
<name>A0A921FMS3_9MICC</name>
<accession>A0A921FMS3</accession>
<dbReference type="RefSeq" id="WP_303904384.1">
    <property type="nucleotide sequence ID" value="NZ_DYXC01000072.1"/>
</dbReference>
<evidence type="ECO:0000259" key="1">
    <source>
        <dbReference type="Pfam" id="PF01206"/>
    </source>
</evidence>
<reference evidence="2" key="2">
    <citation type="submission" date="2021-09" db="EMBL/GenBank/DDBJ databases">
        <authorList>
            <person name="Gilroy R."/>
        </authorList>
    </citation>
    <scope>NUCLEOTIDE SEQUENCE</scope>
    <source>
        <strain evidence="2">ChiHjej13B12-14962</strain>
    </source>
</reference>
<dbReference type="EMBL" id="DYXC01000072">
    <property type="protein sequence ID" value="HJF14341.1"/>
    <property type="molecule type" value="Genomic_DNA"/>
</dbReference>
<organism evidence="2 3">
    <name type="scientific">Enteractinococcus helveticum</name>
    <dbReference type="NCBI Taxonomy" id="1837282"/>
    <lineage>
        <taxon>Bacteria</taxon>
        <taxon>Bacillati</taxon>
        <taxon>Actinomycetota</taxon>
        <taxon>Actinomycetes</taxon>
        <taxon>Micrococcales</taxon>
        <taxon>Micrococcaceae</taxon>
    </lineage>
</organism>
<dbReference type="AlphaFoldDB" id="A0A921FMS3"/>
<feature type="domain" description="UPF0033" evidence="1">
    <location>
        <begin position="12"/>
        <end position="66"/>
    </location>
</feature>
<dbReference type="InterPro" id="IPR001455">
    <property type="entry name" value="TusA-like"/>
</dbReference>
<proteinExistence type="predicted"/>
<protein>
    <submittedName>
        <fullName evidence="2">Sulfurtransferase TusA family protein</fullName>
    </submittedName>
</protein>
<gene>
    <name evidence="2" type="ORF">K8V32_05975</name>
</gene>
<reference evidence="2" key="1">
    <citation type="journal article" date="2021" name="PeerJ">
        <title>Extensive microbial diversity within the chicken gut microbiome revealed by metagenomics and culture.</title>
        <authorList>
            <person name="Gilroy R."/>
            <person name="Ravi A."/>
            <person name="Getino M."/>
            <person name="Pursley I."/>
            <person name="Horton D.L."/>
            <person name="Alikhan N.F."/>
            <person name="Baker D."/>
            <person name="Gharbi K."/>
            <person name="Hall N."/>
            <person name="Watson M."/>
            <person name="Adriaenssens E.M."/>
            <person name="Foster-Nyarko E."/>
            <person name="Jarju S."/>
            <person name="Secka A."/>
            <person name="Antonio M."/>
            <person name="Oren A."/>
            <person name="Chaudhuri R.R."/>
            <person name="La Ragione R."/>
            <person name="Hildebrand F."/>
            <person name="Pallen M.J."/>
        </authorList>
    </citation>
    <scope>NUCLEOTIDE SEQUENCE</scope>
    <source>
        <strain evidence="2">ChiHjej13B12-14962</strain>
    </source>
</reference>
<dbReference type="Proteomes" id="UP000703315">
    <property type="component" value="Unassembled WGS sequence"/>
</dbReference>
<dbReference type="Gene3D" id="3.30.110.40">
    <property type="entry name" value="TusA-like domain"/>
    <property type="match status" value="1"/>
</dbReference>
<evidence type="ECO:0000313" key="3">
    <source>
        <dbReference type="Proteomes" id="UP000703315"/>
    </source>
</evidence>
<comment type="caution">
    <text evidence="2">The sequence shown here is derived from an EMBL/GenBank/DDBJ whole genome shotgun (WGS) entry which is preliminary data.</text>
</comment>
<dbReference type="Pfam" id="PF01206">
    <property type="entry name" value="TusA"/>
    <property type="match status" value="1"/>
</dbReference>
<dbReference type="InterPro" id="IPR036868">
    <property type="entry name" value="TusA-like_sf"/>
</dbReference>
<dbReference type="SUPFAM" id="SSF64307">
    <property type="entry name" value="SirA-like"/>
    <property type="match status" value="1"/>
</dbReference>
<evidence type="ECO:0000313" key="2">
    <source>
        <dbReference type="EMBL" id="HJF14341.1"/>
    </source>
</evidence>